<organism evidence="2">
    <name type="scientific">Klosneuvirus KNV1</name>
    <dbReference type="NCBI Taxonomy" id="1977640"/>
    <lineage>
        <taxon>Viruses</taxon>
        <taxon>Varidnaviria</taxon>
        <taxon>Bamfordvirae</taxon>
        <taxon>Nucleocytoviricota</taxon>
        <taxon>Megaviricetes</taxon>
        <taxon>Imitervirales</taxon>
        <taxon>Mimiviridae</taxon>
        <taxon>Klosneuvirinae</taxon>
        <taxon>Klosneuvirus</taxon>
    </lineage>
</organism>
<proteinExistence type="predicted"/>
<protein>
    <submittedName>
        <fullName evidence="2">Uncharacterized protein</fullName>
    </submittedName>
</protein>
<feature type="region of interest" description="Disordered" evidence="1">
    <location>
        <begin position="52"/>
        <end position="71"/>
    </location>
</feature>
<dbReference type="Gene3D" id="6.10.250.1820">
    <property type="match status" value="1"/>
</dbReference>
<dbReference type="EMBL" id="KY684108">
    <property type="protein sequence ID" value="ARF11414.1"/>
    <property type="molecule type" value="Genomic_DNA"/>
</dbReference>
<name>A0A1V0SIE6_9VIRU</name>
<reference evidence="2" key="1">
    <citation type="journal article" date="2017" name="Science">
        <title>Giant viruses with an expanded complement of translation system components.</title>
        <authorList>
            <person name="Schulz F."/>
            <person name="Yutin N."/>
            <person name="Ivanova N.N."/>
            <person name="Ortega D.R."/>
            <person name="Lee T.K."/>
            <person name="Vierheilig J."/>
            <person name="Daims H."/>
            <person name="Horn M."/>
            <person name="Wagner M."/>
            <person name="Jensen G.J."/>
            <person name="Kyrpides N.C."/>
            <person name="Koonin E.V."/>
            <person name="Woyke T."/>
        </authorList>
    </citation>
    <scope>NUCLEOTIDE SEQUENCE</scope>
    <source>
        <strain evidence="2">KNV1</strain>
    </source>
</reference>
<sequence>MSDKGQEIDYKVLYEQLLVENQELKERLKKYTAPSRNKKYYENHKDEVKERVKEYKKKSGYQNKPSPEKAKEYARRAYLKKKQKLLEEKNQTI</sequence>
<gene>
    <name evidence="2" type="ORF">Klosneuvirus_1_271</name>
</gene>
<evidence type="ECO:0000313" key="2">
    <source>
        <dbReference type="EMBL" id="ARF11414.1"/>
    </source>
</evidence>
<accession>A0A1V0SIE6</accession>
<evidence type="ECO:0000256" key="1">
    <source>
        <dbReference type="SAM" id="MobiDB-lite"/>
    </source>
</evidence>